<dbReference type="EMBL" id="LLZH01000331">
    <property type="protein sequence ID" value="KUL23494.1"/>
    <property type="molecule type" value="Genomic_DNA"/>
</dbReference>
<organism evidence="1 2">
    <name type="scientific">Actinoplanes awajinensis subsp. mycoplanecinus</name>
    <dbReference type="NCBI Taxonomy" id="135947"/>
    <lineage>
        <taxon>Bacteria</taxon>
        <taxon>Bacillati</taxon>
        <taxon>Actinomycetota</taxon>
        <taxon>Actinomycetes</taxon>
        <taxon>Micromonosporales</taxon>
        <taxon>Micromonosporaceae</taxon>
        <taxon>Actinoplanes</taxon>
    </lineage>
</organism>
<dbReference type="AlphaFoldDB" id="A0A101JB24"/>
<comment type="caution">
    <text evidence="1">The sequence shown here is derived from an EMBL/GenBank/DDBJ whole genome shotgun (WGS) entry which is preliminary data.</text>
</comment>
<name>A0A101JB24_9ACTN</name>
<proteinExistence type="predicted"/>
<evidence type="ECO:0008006" key="3">
    <source>
        <dbReference type="Google" id="ProtNLM"/>
    </source>
</evidence>
<sequence>MTALLLIAAVLLLVRVAGALALAFSDRVPRPGGSPGRRVDPCLGPLLTLPAQPVRTPHPQPGGTLLDRLRSGQISRAEYRARMAAVAARDARIHPLR</sequence>
<dbReference type="RefSeq" id="WP_067706106.1">
    <property type="nucleotide sequence ID" value="NZ_LLZH01000331.1"/>
</dbReference>
<dbReference type="Proteomes" id="UP000053244">
    <property type="component" value="Unassembled WGS sequence"/>
</dbReference>
<accession>A0A101JB24</accession>
<evidence type="ECO:0000313" key="1">
    <source>
        <dbReference type="EMBL" id="KUL23494.1"/>
    </source>
</evidence>
<evidence type="ECO:0000313" key="2">
    <source>
        <dbReference type="Proteomes" id="UP000053244"/>
    </source>
</evidence>
<keyword evidence="2" id="KW-1185">Reference proteome</keyword>
<reference evidence="1 2" key="1">
    <citation type="submission" date="2015-10" db="EMBL/GenBank/DDBJ databases">
        <authorList>
            <person name="Gilbert D.G."/>
        </authorList>
    </citation>
    <scope>NUCLEOTIDE SEQUENCE [LARGE SCALE GENOMIC DNA]</scope>
    <source>
        <strain evidence="1 2">NRRL B-16712</strain>
    </source>
</reference>
<gene>
    <name evidence="1" type="ORF">ADL15_45810</name>
</gene>
<protein>
    <recommendedName>
        <fullName evidence="3">SHOCT domain-containing protein</fullName>
    </recommendedName>
</protein>